<dbReference type="PANTHER" id="PTHR14905:SF7">
    <property type="entry name" value="VON WILLEBRAND FACTOR A DOMAIN-CONTAINING PROTEIN 7"/>
    <property type="match status" value="1"/>
</dbReference>
<dbReference type="InterPro" id="IPR052577">
    <property type="entry name" value="VWA7"/>
</dbReference>
<feature type="compositionally biased region" description="Pro residues" evidence="1">
    <location>
        <begin position="775"/>
        <end position="820"/>
    </location>
</feature>
<evidence type="ECO:0000256" key="2">
    <source>
        <dbReference type="SAM" id="SignalP"/>
    </source>
</evidence>
<proteinExistence type="predicted"/>
<feature type="chain" id="PRO_5005201525" evidence="2">
    <location>
        <begin position="27"/>
        <end position="820"/>
    </location>
</feature>
<dbReference type="PANTHER" id="PTHR14905">
    <property type="entry name" value="NG37"/>
    <property type="match status" value="1"/>
</dbReference>
<evidence type="ECO:0000256" key="1">
    <source>
        <dbReference type="SAM" id="MobiDB-lite"/>
    </source>
</evidence>
<dbReference type="InParanoid" id="A0A0H2R5N2"/>
<dbReference type="AlphaFoldDB" id="A0A0H2R5N2"/>
<dbReference type="OrthoDB" id="2506204at2759"/>
<reference evidence="3 4" key="1">
    <citation type="submission" date="2015-04" db="EMBL/GenBank/DDBJ databases">
        <title>Complete genome sequence of Schizopora paradoxa KUC8140, a cosmopolitan wood degrader in East Asia.</title>
        <authorList>
            <consortium name="DOE Joint Genome Institute"/>
            <person name="Min B."/>
            <person name="Park H."/>
            <person name="Jang Y."/>
            <person name="Kim J.-J."/>
            <person name="Kim K.H."/>
            <person name="Pangilinan J."/>
            <person name="Lipzen A."/>
            <person name="Riley R."/>
            <person name="Grigoriev I.V."/>
            <person name="Spatafora J.W."/>
            <person name="Choi I.-G."/>
        </authorList>
    </citation>
    <scope>NUCLEOTIDE SEQUENCE [LARGE SCALE GENOMIC DNA]</scope>
    <source>
        <strain evidence="3 4">KUC8140</strain>
    </source>
</reference>
<dbReference type="EMBL" id="KQ086157">
    <property type="protein sequence ID" value="KLO07154.1"/>
    <property type="molecule type" value="Genomic_DNA"/>
</dbReference>
<feature type="compositionally biased region" description="Gly residues" evidence="1">
    <location>
        <begin position="763"/>
        <end position="772"/>
    </location>
</feature>
<feature type="region of interest" description="Disordered" evidence="1">
    <location>
        <begin position="634"/>
        <end position="820"/>
    </location>
</feature>
<dbReference type="Proteomes" id="UP000053477">
    <property type="component" value="Unassembled WGS sequence"/>
</dbReference>
<dbReference type="InterPro" id="IPR010816">
    <property type="entry name" value="Het-C"/>
</dbReference>
<sequence>MSRSPRASPNLTVFLLLIVILAICISGNGVYAFGAGNIPSFAYMEGRAFRHGDIEDALADCVKKAGGAAFGLGALIGKGSKFGGLDIKRVYFGNWLRDYSQAVDIAGLKKLQLQTIINLCMALGFLAHGYATHEFEVTVERLGVYLPTEHIDNPKGYGDGEDARKYDSRLRGPVDPRELEIDPRTGMKNYIANENGTWDTSKALVRRTIERCVHHGRLHRAQGHKEDEYEAYRLLGQLLHTLEDFSAHSNFCELALVSMGHRDVFVQVGDGVRIRAPNGQMVAPLVTGTFGSSDFIHSLLGEATDHISEASVSDLNRTLDDARKKSVSSGSRGIGGNDDLRNLIFQLPGMDSGGEMSREMDSMDRIRAGPTQPGSKKPEDMSPQELHAVLWQVLTFRDSVVKKIEKTIEKIPGLGPLIEKIMDSISVFVFTTLEPYLKPIMKTATSGLMAASGEVIDTHDQYEVFNDPQASDPTHSFLSKDHFNLILNEPAGNLAKIIVAHTVKLIVKAWDDSSVNVQHMSEEVLQCLFHPDFHNSNSLVQREMMQNLRNWVQSLGHNQREILHRLSKEQVRNHKNIRLGGEGGQSAAVGGAAFNAGTNAQHQIQGYVNNIPGVHQAQGVMNFFSNSSAGFARDGGDIGSGGSSYTPPAGPPPGQYGGGPPVPLSGEAAGYYGQHRQGQGPPPVRNETRPDFPAAPSFPGGPSPSFPHSQDQDYHRHSQAGYAPSYSSPPPPGQGQIGFPSAPTPDYSSYSSPPSFPGPPGPAGYGMPGGGPSFPSYPPGPGSSYAPPPGPPPSFPGAPPPGPPPPGGSYYNNPPPPGGW</sequence>
<evidence type="ECO:0000313" key="4">
    <source>
        <dbReference type="Proteomes" id="UP000053477"/>
    </source>
</evidence>
<evidence type="ECO:0000313" key="3">
    <source>
        <dbReference type="EMBL" id="KLO07154.1"/>
    </source>
</evidence>
<dbReference type="Pfam" id="PF07217">
    <property type="entry name" value="Het-C"/>
    <property type="match status" value="1"/>
</dbReference>
<feature type="signal peptide" evidence="2">
    <location>
        <begin position="1"/>
        <end position="26"/>
    </location>
</feature>
<accession>A0A0H2R5N2</accession>
<organism evidence="3 4">
    <name type="scientific">Schizopora paradoxa</name>
    <dbReference type="NCBI Taxonomy" id="27342"/>
    <lineage>
        <taxon>Eukaryota</taxon>
        <taxon>Fungi</taxon>
        <taxon>Dikarya</taxon>
        <taxon>Basidiomycota</taxon>
        <taxon>Agaricomycotina</taxon>
        <taxon>Agaricomycetes</taxon>
        <taxon>Hymenochaetales</taxon>
        <taxon>Schizoporaceae</taxon>
        <taxon>Schizopora</taxon>
    </lineage>
</organism>
<gene>
    <name evidence="3" type="ORF">SCHPADRAFT_837038</name>
</gene>
<protein>
    <submittedName>
        <fullName evidence="3">Het-C-domain-containing protein</fullName>
    </submittedName>
</protein>
<keyword evidence="2" id="KW-0732">Signal</keyword>
<feature type="compositionally biased region" description="Low complexity" evidence="1">
    <location>
        <begin position="740"/>
        <end position="753"/>
    </location>
</feature>
<keyword evidence="4" id="KW-1185">Reference proteome</keyword>
<name>A0A0H2R5N2_9AGAM</name>
<dbReference type="STRING" id="27342.A0A0H2R5N2"/>